<proteinExistence type="predicted"/>
<dbReference type="EMBL" id="JABSNO010000023">
    <property type="protein sequence ID" value="NRS93581.1"/>
    <property type="molecule type" value="Genomic_DNA"/>
</dbReference>
<dbReference type="Proteomes" id="UP000610746">
    <property type="component" value="Unassembled WGS sequence"/>
</dbReference>
<dbReference type="Pfam" id="PF10139">
    <property type="entry name" value="Virul_Fac"/>
    <property type="match status" value="1"/>
</dbReference>
<reference evidence="1" key="1">
    <citation type="submission" date="2020-05" db="EMBL/GenBank/DDBJ databases">
        <title>Genomic Encyclopedia of Type Strains, Phase IV (KMG-V): Genome sequencing to study the core and pangenomes of soil and plant-associated prokaryotes.</title>
        <authorList>
            <person name="Whitman W."/>
        </authorList>
    </citation>
    <scope>NUCLEOTIDE SEQUENCE</scope>
    <source>
        <strain evidence="1">16F</strain>
    </source>
</reference>
<dbReference type="InterPro" id="IPR017030">
    <property type="entry name" value="Vir_effector_SfrC"/>
</dbReference>
<dbReference type="SUPFAM" id="SSF52540">
    <property type="entry name" value="P-loop containing nucleoside triphosphate hydrolases"/>
    <property type="match status" value="1"/>
</dbReference>
<keyword evidence="2" id="KW-1185">Reference proteome</keyword>
<accession>A0A8J8G938</accession>
<evidence type="ECO:0000313" key="1">
    <source>
        <dbReference type="EMBL" id="NRS93581.1"/>
    </source>
</evidence>
<organism evidence="1 2">
    <name type="scientific">Frigoriflavimonas asaccharolytica</name>
    <dbReference type="NCBI Taxonomy" id="2735899"/>
    <lineage>
        <taxon>Bacteria</taxon>
        <taxon>Pseudomonadati</taxon>
        <taxon>Bacteroidota</taxon>
        <taxon>Flavobacteriia</taxon>
        <taxon>Flavobacteriales</taxon>
        <taxon>Weeksellaceae</taxon>
        <taxon>Frigoriflavimonas</taxon>
    </lineage>
</organism>
<gene>
    <name evidence="1" type="ORF">HNQ03_002672</name>
</gene>
<name>A0A8J8G938_9FLAO</name>
<evidence type="ECO:0000313" key="2">
    <source>
        <dbReference type="Proteomes" id="UP000610746"/>
    </source>
</evidence>
<sequence length="923" mass="107170">MRHYSTEDLLQIKNYIADKKNLINHSVSWVNDNLKYEDKNDVLLQLKSAVNTLNKISSNIDSKPVIAVFGASQVGKSYLIKSLLSSSGHPFVIKNQDREYDFLKDINPPGTGAESTGVVTRFTIDNAVKFQDFPIKIKILSPKDILIIILDSFFLDLKKISTFVNRNELEIHLKRFEITKTEIKQKFLNEYDILEIKEYFENHLSKHTILFEGIKETRFFERISRIVEYFDFTVWSDIFSVLWNRNEDLSALFNNLIRNLDTLGYDSVGYLQFENVLRTGGAILDVENLKVLNQSSVETVFKKENGDEVKINTAYLSSLISELIFSIPDDLVNCKEFLKNSDLLDFPGARTRLGIEADGIQRNIPQMLLRGKVSYLFNKYTDDYSINNLLFCTNDAQLNINELSYLLFNWISKNIGENADERTKSLGSLTVPPLFVIFTFINNQLRFDTTNDEGFLGSPEKLQNKWENRFVRFFENEIVTKSRDWHVNWSHVSPKFKNFYLLRDFKYSTDTYDGFETTGKETNLREERSDFIMSMKHSFTNYDFVKNHFDNPSDSWENSTGLNKDGSEMIIQNLIPVSNNIAKINHYLNLLNSIIIDLKIELVKFIHSDDVSALRIKNMRTVTDFQFQFNTALSRNFNLFNEFIEILSIQPVDIFNLLNEKIVMDTATEENYEVNSASILLTSYPELKTSTSYQSSLEILKDRFALPTIELVEEFLSSHGVKKEDLFKLPKNTNTKSQAYTELVINNWLEKIENQGNFQHFSEKGITKNNIEFITDHFKTILNKRDIRNKLVMILNDVVSEIDINHGNEAFLAETFSLIINDIVYNLDINYISEEEKMEIRTINANNSNSYFERKPMTDPATISQLFDNSNLDVQSIALQKYIRWIEFLKTSLLINSGFVTYDETANENLKKLSSQYCEFQLN</sequence>
<evidence type="ECO:0008006" key="3">
    <source>
        <dbReference type="Google" id="ProtNLM"/>
    </source>
</evidence>
<protein>
    <recommendedName>
        <fullName evidence="3">Virulence factor</fullName>
    </recommendedName>
</protein>
<dbReference type="AlphaFoldDB" id="A0A8J8G938"/>
<dbReference type="RefSeq" id="WP_173780133.1">
    <property type="nucleotide sequence ID" value="NZ_JABSNO010000023.1"/>
</dbReference>
<dbReference type="InterPro" id="IPR027417">
    <property type="entry name" value="P-loop_NTPase"/>
</dbReference>
<comment type="caution">
    <text evidence="1">The sequence shown here is derived from an EMBL/GenBank/DDBJ whole genome shotgun (WGS) entry which is preliminary data.</text>
</comment>